<proteinExistence type="predicted"/>
<evidence type="ECO:0000313" key="2">
    <source>
        <dbReference type="Proteomes" id="UP000095283"/>
    </source>
</evidence>
<reference evidence="3" key="1">
    <citation type="submission" date="2016-11" db="UniProtKB">
        <authorList>
            <consortium name="WormBaseParasite"/>
        </authorList>
    </citation>
    <scope>IDENTIFICATION</scope>
</reference>
<dbReference type="Proteomes" id="UP000095283">
    <property type="component" value="Unplaced"/>
</dbReference>
<organism evidence="2 3">
    <name type="scientific">Heterorhabditis bacteriophora</name>
    <name type="common">Entomopathogenic nematode worm</name>
    <dbReference type="NCBI Taxonomy" id="37862"/>
    <lineage>
        <taxon>Eukaryota</taxon>
        <taxon>Metazoa</taxon>
        <taxon>Ecdysozoa</taxon>
        <taxon>Nematoda</taxon>
        <taxon>Chromadorea</taxon>
        <taxon>Rhabditida</taxon>
        <taxon>Rhabditina</taxon>
        <taxon>Rhabditomorpha</taxon>
        <taxon>Strongyloidea</taxon>
        <taxon>Heterorhabditidae</taxon>
        <taxon>Heterorhabditis</taxon>
    </lineage>
</organism>
<accession>A0A1I7WE22</accession>
<evidence type="ECO:0000256" key="1">
    <source>
        <dbReference type="SAM" id="MobiDB-lite"/>
    </source>
</evidence>
<dbReference type="WBParaSite" id="Hba_03207">
    <property type="protein sequence ID" value="Hba_03207"/>
    <property type="gene ID" value="Hba_03207"/>
</dbReference>
<keyword evidence="2" id="KW-1185">Reference proteome</keyword>
<sequence>MSLRNELAGPPPALFHHIIGPPPPDCFVMASAIGPSLPANESQLRDASPLFAALVNTIEFKLKSVADECQIAALQEQFQLSLPKPQPKPGVICKVVNLLPERRDTFIFTNITDMESPYHRVSIKEMQHRNRTLSQSTASSADSSIEEEVTKPRAFTM</sequence>
<evidence type="ECO:0000313" key="3">
    <source>
        <dbReference type="WBParaSite" id="Hba_03207"/>
    </source>
</evidence>
<name>A0A1I7WE22_HETBA</name>
<dbReference type="AlphaFoldDB" id="A0A1I7WE22"/>
<protein>
    <submittedName>
        <fullName evidence="3">Uncharacterized protein</fullName>
    </submittedName>
</protein>
<feature type="compositionally biased region" description="Low complexity" evidence="1">
    <location>
        <begin position="134"/>
        <end position="143"/>
    </location>
</feature>
<feature type="region of interest" description="Disordered" evidence="1">
    <location>
        <begin position="129"/>
        <end position="157"/>
    </location>
</feature>